<dbReference type="Pfam" id="PF11412">
    <property type="entry name" value="DsbD_N"/>
    <property type="match status" value="1"/>
</dbReference>
<feature type="transmembrane region" description="Helical" evidence="8">
    <location>
        <begin position="549"/>
        <end position="566"/>
    </location>
</feature>
<dbReference type="EC" id="1.8.1.8" evidence="11"/>
<dbReference type="GO" id="GO:0017004">
    <property type="term" value="P:cytochrome complex assembly"/>
    <property type="evidence" value="ECO:0007669"/>
    <property type="project" value="UniProtKB-KW"/>
</dbReference>
<feature type="region of interest" description="Disordered" evidence="7">
    <location>
        <begin position="167"/>
        <end position="303"/>
    </location>
</feature>
<protein>
    <submittedName>
        <fullName evidence="11">Thiol:disulfide interchange protein DsbD</fullName>
        <ecNumber evidence="11">1.8.1.8</ecNumber>
    </submittedName>
</protein>
<feature type="transmembrane region" description="Helical" evidence="8">
    <location>
        <begin position="446"/>
        <end position="464"/>
    </location>
</feature>
<comment type="subcellular location">
    <subcellularLocation>
        <location evidence="1">Cell membrane</location>
        <topology evidence="1">Multi-pass membrane protein</topology>
    </subcellularLocation>
</comment>
<feature type="signal peptide" evidence="9">
    <location>
        <begin position="1"/>
        <end position="29"/>
    </location>
</feature>
<evidence type="ECO:0000256" key="4">
    <source>
        <dbReference type="ARBA" id="ARBA00022748"/>
    </source>
</evidence>
<evidence type="ECO:0000256" key="1">
    <source>
        <dbReference type="ARBA" id="ARBA00004651"/>
    </source>
</evidence>
<dbReference type="InterPro" id="IPR003834">
    <property type="entry name" value="Cyt_c_assmbl_TM_dom"/>
</dbReference>
<dbReference type="InterPro" id="IPR028250">
    <property type="entry name" value="DsbDN"/>
</dbReference>
<dbReference type="STRING" id="1122244.GCA_000426885_01014"/>
<feature type="compositionally biased region" description="Polar residues" evidence="7">
    <location>
        <begin position="167"/>
        <end position="192"/>
    </location>
</feature>
<keyword evidence="5 8" id="KW-1133">Transmembrane helix</keyword>
<keyword evidence="4" id="KW-0201">Cytochrome c-type biogenesis</keyword>
<evidence type="ECO:0000256" key="3">
    <source>
        <dbReference type="ARBA" id="ARBA00022692"/>
    </source>
</evidence>
<evidence type="ECO:0000256" key="2">
    <source>
        <dbReference type="ARBA" id="ARBA00022475"/>
    </source>
</evidence>
<dbReference type="SUPFAM" id="SSF52833">
    <property type="entry name" value="Thioredoxin-like"/>
    <property type="match status" value="1"/>
</dbReference>
<dbReference type="OrthoDB" id="9811036at2"/>
<feature type="transmembrane region" description="Helical" evidence="8">
    <location>
        <begin position="365"/>
        <end position="390"/>
    </location>
</feature>
<dbReference type="InterPro" id="IPR013766">
    <property type="entry name" value="Thioredoxin_domain"/>
</dbReference>
<dbReference type="InterPro" id="IPR036249">
    <property type="entry name" value="Thioredoxin-like_sf"/>
</dbReference>
<dbReference type="InterPro" id="IPR036929">
    <property type="entry name" value="DsbDN_sf"/>
</dbReference>
<dbReference type="GO" id="GO:0045454">
    <property type="term" value="P:cell redox homeostasis"/>
    <property type="evidence" value="ECO:0007669"/>
    <property type="project" value="TreeGrafter"/>
</dbReference>
<keyword evidence="6 8" id="KW-0472">Membrane</keyword>
<keyword evidence="12" id="KW-1185">Reference proteome</keyword>
<sequence>MSKFTHSLTSLSRLSALSLALALPMSAMALSADTAKSDGTLSGLFAHQSKSKFLPVHQAFNVSASQQGDTLAVTFGVTPEHYVYKDKIKVTLPDGVSMGAWSFNKPHTMIDDPEFGRVAVFEEDVVATVKLTTTADVTAPISIRWQGCAKAGLCYPPETLKTTISLTGNAKKNPDTPSSQTTVANKANQSDKGTPKDGMGLGLDNQLNNKSDLDKTSPTTELTQSSQAGMSQDGVGVSATQNTAPDQTLSAPTSPLVTPVFGDEQGNALTGESNDEMGGGLGNESSANMASSPNAQTSTAAADISHQAVSSQSDPFGINKNPALAVLLLFLAGLLLSFTPCVYPMIPIVANIVAHNKSHTALKGFALSGSYGLGVATAYGVLGGLIAWFGQAVGVLGLLQNPYVLGVFAIIFALLALYMFDIIKITLPSGVRDILHRKSQSADDKLGSVGGSFVAGALSALVVSPCVSAPMAGALTAVSVSGSVPFGFIALFSLGLGLSIPLMFIGLAQGKFMPKAGEWMNRVKEFCGLLLLAVSLSLLERLLFSPVMLIIWAVWFAMTAVWLFRMKNLASHAFALVGALWAVCLVVGASMGTTDPWRPLAKLGATATVAESKADIKISSLSELDPILTRHEKVLVDVTADWCVECRIMERTLFTNRPAALSDYQVVKLDITETNDDSRAVLARYGLFGPPALLIYKQGQLQTMLLGETKRADFETALAQF</sequence>
<dbReference type="GO" id="GO:0047134">
    <property type="term" value="F:protein-disulfide reductase [NAD(P)H] activity"/>
    <property type="evidence" value="ECO:0007669"/>
    <property type="project" value="UniProtKB-EC"/>
</dbReference>
<dbReference type="PANTHER" id="PTHR32234">
    <property type="entry name" value="THIOL:DISULFIDE INTERCHANGE PROTEIN DSBD"/>
    <property type="match status" value="1"/>
</dbReference>
<name>A0A378R3Q9_9GAMM</name>
<dbReference type="SUPFAM" id="SSF74863">
    <property type="entry name" value="Thiol:disulfide interchange protein DsbD, N-terminal domain (DsbD-alpha)"/>
    <property type="match status" value="1"/>
</dbReference>
<dbReference type="EMBL" id="UGQB01000004">
    <property type="protein sequence ID" value="STZ09231.1"/>
    <property type="molecule type" value="Genomic_DNA"/>
</dbReference>
<feature type="transmembrane region" description="Helical" evidence="8">
    <location>
        <begin position="573"/>
        <end position="592"/>
    </location>
</feature>
<keyword evidence="2" id="KW-1003">Cell membrane</keyword>
<feature type="compositionally biased region" description="Polar residues" evidence="7">
    <location>
        <begin position="238"/>
        <end position="256"/>
    </location>
</feature>
<dbReference type="Proteomes" id="UP000254065">
    <property type="component" value="Unassembled WGS sequence"/>
</dbReference>
<gene>
    <name evidence="11" type="primary">dsbD</name>
    <name evidence="11" type="ORF">NCTC12877_02244</name>
</gene>
<evidence type="ECO:0000259" key="10">
    <source>
        <dbReference type="PROSITE" id="PS51352"/>
    </source>
</evidence>
<reference evidence="11 12" key="1">
    <citation type="submission" date="2018-06" db="EMBL/GenBank/DDBJ databases">
        <authorList>
            <consortium name="Pathogen Informatics"/>
            <person name="Doyle S."/>
        </authorList>
    </citation>
    <scope>NUCLEOTIDE SEQUENCE [LARGE SCALE GENOMIC DNA]</scope>
    <source>
        <strain evidence="11 12">NCTC12877</strain>
    </source>
</reference>
<keyword evidence="11" id="KW-0560">Oxidoreductase</keyword>
<evidence type="ECO:0000256" key="8">
    <source>
        <dbReference type="SAM" id="Phobius"/>
    </source>
</evidence>
<evidence type="ECO:0000313" key="12">
    <source>
        <dbReference type="Proteomes" id="UP000254065"/>
    </source>
</evidence>
<feature type="transmembrane region" description="Helical" evidence="8">
    <location>
        <begin position="323"/>
        <end position="353"/>
    </location>
</feature>
<proteinExistence type="predicted"/>
<accession>A0A378R3Q9</accession>
<feature type="compositionally biased region" description="Polar residues" evidence="7">
    <location>
        <begin position="283"/>
        <end position="300"/>
    </location>
</feature>
<feature type="transmembrane region" description="Helical" evidence="8">
    <location>
        <begin position="526"/>
        <end position="543"/>
    </location>
</feature>
<feature type="compositionally biased region" description="Polar residues" evidence="7">
    <location>
        <begin position="205"/>
        <end position="230"/>
    </location>
</feature>
<evidence type="ECO:0000256" key="9">
    <source>
        <dbReference type="SAM" id="SignalP"/>
    </source>
</evidence>
<dbReference type="Pfam" id="PF00085">
    <property type="entry name" value="Thioredoxin"/>
    <property type="match status" value="1"/>
</dbReference>
<feature type="chain" id="PRO_5016853981" evidence="9">
    <location>
        <begin position="30"/>
        <end position="721"/>
    </location>
</feature>
<dbReference type="Gene3D" id="2.60.40.1250">
    <property type="entry name" value="Thiol:disulfide interchange protein DsbD, N-terminal domain"/>
    <property type="match status" value="1"/>
</dbReference>
<organism evidence="11 12">
    <name type="scientific">Moraxella caprae</name>
    <dbReference type="NCBI Taxonomy" id="90240"/>
    <lineage>
        <taxon>Bacteria</taxon>
        <taxon>Pseudomonadati</taxon>
        <taxon>Pseudomonadota</taxon>
        <taxon>Gammaproteobacteria</taxon>
        <taxon>Moraxellales</taxon>
        <taxon>Moraxellaceae</taxon>
        <taxon>Moraxella</taxon>
    </lineage>
</organism>
<dbReference type="RefSeq" id="WP_036387507.1">
    <property type="nucleotide sequence ID" value="NZ_UGQB01000004.1"/>
</dbReference>
<keyword evidence="3 8" id="KW-0812">Transmembrane</keyword>
<evidence type="ECO:0000256" key="6">
    <source>
        <dbReference type="ARBA" id="ARBA00023136"/>
    </source>
</evidence>
<dbReference type="PROSITE" id="PS51352">
    <property type="entry name" value="THIOREDOXIN_2"/>
    <property type="match status" value="1"/>
</dbReference>
<dbReference type="Gene3D" id="3.40.30.10">
    <property type="entry name" value="Glutaredoxin"/>
    <property type="match status" value="1"/>
</dbReference>
<keyword evidence="9" id="KW-0732">Signal</keyword>
<dbReference type="PANTHER" id="PTHR32234:SF0">
    <property type="entry name" value="THIOL:DISULFIDE INTERCHANGE PROTEIN DSBD"/>
    <property type="match status" value="1"/>
</dbReference>
<evidence type="ECO:0000313" key="11">
    <source>
        <dbReference type="EMBL" id="STZ09231.1"/>
    </source>
</evidence>
<dbReference type="AlphaFoldDB" id="A0A378R3Q9"/>
<evidence type="ECO:0000256" key="7">
    <source>
        <dbReference type="SAM" id="MobiDB-lite"/>
    </source>
</evidence>
<dbReference type="Pfam" id="PF02683">
    <property type="entry name" value="DsbD_TM"/>
    <property type="match status" value="1"/>
</dbReference>
<feature type="transmembrane region" description="Helical" evidence="8">
    <location>
        <begin position="402"/>
        <end position="425"/>
    </location>
</feature>
<feature type="transmembrane region" description="Helical" evidence="8">
    <location>
        <begin position="484"/>
        <end position="505"/>
    </location>
</feature>
<evidence type="ECO:0000256" key="5">
    <source>
        <dbReference type="ARBA" id="ARBA00022989"/>
    </source>
</evidence>
<feature type="domain" description="Thioredoxin" evidence="10">
    <location>
        <begin position="601"/>
        <end position="721"/>
    </location>
</feature>
<dbReference type="GO" id="GO:0005886">
    <property type="term" value="C:plasma membrane"/>
    <property type="evidence" value="ECO:0007669"/>
    <property type="project" value="UniProtKB-SubCell"/>
</dbReference>